<keyword evidence="6" id="KW-0963">Cytoplasm</keyword>
<evidence type="ECO:0000256" key="7">
    <source>
        <dbReference type="ARBA" id="ARBA00023242"/>
    </source>
</evidence>
<dbReference type="AlphaFoldDB" id="A0A1B9H241"/>
<evidence type="ECO:0000259" key="9">
    <source>
        <dbReference type="Pfam" id="PF09811"/>
    </source>
</evidence>
<protein>
    <recommendedName>
        <fullName evidence="5">Protein YAE1</fullName>
    </recommendedName>
    <alternativeName>
        <fullName evidence="4">Protein yae1</fullName>
    </alternativeName>
</protein>
<dbReference type="InterPro" id="IPR038881">
    <property type="entry name" value="Yae1-like"/>
</dbReference>
<dbReference type="OrthoDB" id="20086at2759"/>
<comment type="similarity">
    <text evidence="3">Belongs to the YAE1 family.</text>
</comment>
<evidence type="ECO:0000256" key="5">
    <source>
        <dbReference type="ARBA" id="ARBA00018400"/>
    </source>
</evidence>
<feature type="compositionally biased region" description="Low complexity" evidence="8">
    <location>
        <begin position="92"/>
        <end position="108"/>
    </location>
</feature>
<evidence type="ECO:0000256" key="4">
    <source>
        <dbReference type="ARBA" id="ARBA00017286"/>
    </source>
</evidence>
<dbReference type="GO" id="GO:0005634">
    <property type="term" value="C:nucleus"/>
    <property type="evidence" value="ECO:0007669"/>
    <property type="project" value="UniProtKB-SubCell"/>
</dbReference>
<feature type="domain" description="Essential protein Yae1 N-terminal" evidence="9">
    <location>
        <begin position="45"/>
        <end position="83"/>
    </location>
</feature>
<comment type="subcellular location">
    <subcellularLocation>
        <location evidence="2">Cytoplasm</location>
    </subcellularLocation>
    <subcellularLocation>
        <location evidence="1">Nucleus</location>
    </subcellularLocation>
</comment>
<evidence type="ECO:0000256" key="6">
    <source>
        <dbReference type="ARBA" id="ARBA00022490"/>
    </source>
</evidence>
<feature type="region of interest" description="Disordered" evidence="8">
    <location>
        <begin position="92"/>
        <end position="115"/>
    </location>
</feature>
<dbReference type="EMBL" id="KV700122">
    <property type="protein sequence ID" value="OCF37348.1"/>
    <property type="molecule type" value="Genomic_DNA"/>
</dbReference>
<feature type="compositionally biased region" description="Basic and acidic residues" evidence="8">
    <location>
        <begin position="140"/>
        <end position="156"/>
    </location>
</feature>
<name>A0A1B9H241_9TREE</name>
<reference evidence="11" key="2">
    <citation type="submission" date="2013-12" db="EMBL/GenBank/DDBJ databases">
        <title>Evolution of pathogenesis and genome organization in the Tremellales.</title>
        <authorList>
            <person name="Cuomo C."/>
            <person name="Litvintseva A."/>
            <person name="Heitman J."/>
            <person name="Chen Y."/>
            <person name="Sun S."/>
            <person name="Springer D."/>
            <person name="Dromer F."/>
            <person name="Young S."/>
            <person name="Zeng Q."/>
            <person name="Chapman S."/>
            <person name="Gujja S."/>
            <person name="Saif S."/>
            <person name="Birren B."/>
        </authorList>
    </citation>
    <scope>NUCLEOTIDE SEQUENCE [LARGE SCALE GENOMIC DNA]</scope>
    <source>
        <strain evidence="11">BCC8398</strain>
    </source>
</reference>
<proteinExistence type="inferred from homology"/>
<dbReference type="PANTHER" id="PTHR18829">
    <property type="entry name" value="PROTEIN YAE1 HOMOLOG"/>
    <property type="match status" value="1"/>
</dbReference>
<evidence type="ECO:0000313" key="10">
    <source>
        <dbReference type="EMBL" id="OCF37348.1"/>
    </source>
</evidence>
<reference evidence="10 11" key="1">
    <citation type="submission" date="2013-07" db="EMBL/GenBank/DDBJ databases">
        <title>The Genome Sequence of Cryptococcus heveanensis BCC8398.</title>
        <authorList>
            <consortium name="The Broad Institute Genome Sequencing Platform"/>
            <person name="Cuomo C."/>
            <person name="Litvintseva A."/>
            <person name="Chen Y."/>
            <person name="Heitman J."/>
            <person name="Sun S."/>
            <person name="Springer D."/>
            <person name="Dromer F."/>
            <person name="Young S.K."/>
            <person name="Zeng Q."/>
            <person name="Gargeya S."/>
            <person name="Fitzgerald M."/>
            <person name="Abouelleil A."/>
            <person name="Alvarado L."/>
            <person name="Berlin A.M."/>
            <person name="Chapman S.B."/>
            <person name="Dewar J."/>
            <person name="Goldberg J."/>
            <person name="Griggs A."/>
            <person name="Gujja S."/>
            <person name="Hansen M."/>
            <person name="Howarth C."/>
            <person name="Imamovic A."/>
            <person name="Larimer J."/>
            <person name="McCowan C."/>
            <person name="Murphy C."/>
            <person name="Pearson M."/>
            <person name="Priest M."/>
            <person name="Roberts A."/>
            <person name="Saif S."/>
            <person name="Shea T."/>
            <person name="Sykes S."/>
            <person name="Wortman J."/>
            <person name="Nusbaum C."/>
            <person name="Birren B."/>
        </authorList>
    </citation>
    <scope>NUCLEOTIDE SEQUENCE [LARGE SCALE GENOMIC DNA]</scope>
    <source>
        <strain evidence="10 11">BCC8398</strain>
    </source>
</reference>
<dbReference type="STRING" id="1296120.A0A1B9H241"/>
<evidence type="ECO:0000256" key="3">
    <source>
        <dbReference type="ARBA" id="ARBA00007096"/>
    </source>
</evidence>
<keyword evidence="7" id="KW-0539">Nucleus</keyword>
<evidence type="ECO:0000313" key="11">
    <source>
        <dbReference type="Proteomes" id="UP000092666"/>
    </source>
</evidence>
<feature type="region of interest" description="Disordered" evidence="8">
    <location>
        <begin position="1"/>
        <end position="32"/>
    </location>
</feature>
<evidence type="ECO:0000256" key="1">
    <source>
        <dbReference type="ARBA" id="ARBA00004123"/>
    </source>
</evidence>
<sequence>MAYPPVTDHQEEDDDWLDPPAQGGANDPLVDREYTRISSKFSDAGYREGITDGKLATLQQGFDEGFARSVPLSRRVGFLRGRAAALLAIVTSSSSTSSPAASPLPSQSVTPTSHASTDLINTLRDLIRRLGQLRRGEILPEDKERIEHEKENHPDGEGYELDQTDKRDMESLERSLGLMGDAETRQKVDGEVVIGRLEAELTELKKALFRR</sequence>
<accession>A0A1B9H241</accession>
<keyword evidence="11" id="KW-1185">Reference proteome</keyword>
<organism evidence="10 11">
    <name type="scientific">Kwoniella heveanensis BCC8398</name>
    <dbReference type="NCBI Taxonomy" id="1296120"/>
    <lineage>
        <taxon>Eukaryota</taxon>
        <taxon>Fungi</taxon>
        <taxon>Dikarya</taxon>
        <taxon>Basidiomycota</taxon>
        <taxon>Agaricomycotina</taxon>
        <taxon>Tremellomycetes</taxon>
        <taxon>Tremellales</taxon>
        <taxon>Cryptococcaceae</taxon>
        <taxon>Kwoniella</taxon>
    </lineage>
</organism>
<dbReference type="InterPro" id="IPR019191">
    <property type="entry name" value="Essential_protein_Yae1_N"/>
</dbReference>
<evidence type="ECO:0000256" key="2">
    <source>
        <dbReference type="ARBA" id="ARBA00004496"/>
    </source>
</evidence>
<gene>
    <name evidence="10" type="ORF">I316_00468</name>
</gene>
<dbReference type="Proteomes" id="UP000092666">
    <property type="component" value="Unassembled WGS sequence"/>
</dbReference>
<dbReference type="GO" id="GO:0005737">
    <property type="term" value="C:cytoplasm"/>
    <property type="evidence" value="ECO:0007669"/>
    <property type="project" value="UniProtKB-SubCell"/>
</dbReference>
<dbReference type="PANTHER" id="PTHR18829:SF0">
    <property type="entry name" value="PROTEIN YAE1 HOMOLOG"/>
    <property type="match status" value="1"/>
</dbReference>
<feature type="region of interest" description="Disordered" evidence="8">
    <location>
        <begin position="140"/>
        <end position="167"/>
    </location>
</feature>
<dbReference type="Pfam" id="PF09811">
    <property type="entry name" value="Yae1_N"/>
    <property type="match status" value="1"/>
</dbReference>
<evidence type="ECO:0000256" key="8">
    <source>
        <dbReference type="SAM" id="MobiDB-lite"/>
    </source>
</evidence>